<comment type="similarity">
    <text evidence="2">Belongs to the prokaryotic sulfate-binding protein family.</text>
</comment>
<dbReference type="SUPFAM" id="SSF53850">
    <property type="entry name" value="Periplasmic binding protein-like II"/>
    <property type="match status" value="2"/>
</dbReference>
<evidence type="ECO:0000256" key="6">
    <source>
        <dbReference type="SAM" id="SignalP"/>
    </source>
</evidence>
<dbReference type="EMBL" id="BLYL01000006">
    <property type="protein sequence ID" value="GFO94308.1"/>
    <property type="molecule type" value="Genomic_DNA"/>
</dbReference>
<protein>
    <recommendedName>
        <fullName evidence="9">Sulfate starvation-induced protein 2</fullName>
    </recommendedName>
</protein>
<proteinExistence type="inferred from homology"/>
<feature type="signal peptide" evidence="6">
    <location>
        <begin position="1"/>
        <end position="26"/>
    </location>
</feature>
<evidence type="ECO:0000313" key="7">
    <source>
        <dbReference type="EMBL" id="GFO94308.1"/>
    </source>
</evidence>
<dbReference type="PANTHER" id="PTHR30368">
    <property type="entry name" value="SULFATE-BINDING PROTEIN"/>
    <property type="match status" value="1"/>
</dbReference>
<organism evidence="7 8">
    <name type="scientific">Coprococcus eutactus</name>
    <dbReference type="NCBI Taxonomy" id="33043"/>
    <lineage>
        <taxon>Bacteria</taxon>
        <taxon>Bacillati</taxon>
        <taxon>Bacillota</taxon>
        <taxon>Clostridia</taxon>
        <taxon>Lachnospirales</taxon>
        <taxon>Lachnospiraceae</taxon>
        <taxon>Coprococcus</taxon>
    </lineage>
</organism>
<dbReference type="RefSeq" id="WP_015534478.1">
    <property type="nucleotide sequence ID" value="NZ_BLYL01000006.1"/>
</dbReference>
<dbReference type="AlphaFoldDB" id="A0AAI9NY40"/>
<keyword evidence="3" id="KW-0813">Transport</keyword>
<dbReference type="Proteomes" id="UP000660047">
    <property type="component" value="Unassembled WGS sequence"/>
</dbReference>
<gene>
    <name evidence="7" type="ORF">COEU31_13540</name>
</gene>
<evidence type="ECO:0000313" key="8">
    <source>
        <dbReference type="Proteomes" id="UP000660047"/>
    </source>
</evidence>
<dbReference type="PROSITE" id="PS51257">
    <property type="entry name" value="PROKAR_LIPOPROTEIN"/>
    <property type="match status" value="1"/>
</dbReference>
<feature type="chain" id="PRO_5042611074" description="Sulfate starvation-induced protein 2" evidence="6">
    <location>
        <begin position="27"/>
        <end position="236"/>
    </location>
</feature>
<dbReference type="Pfam" id="PF13531">
    <property type="entry name" value="SBP_bac_11"/>
    <property type="match status" value="1"/>
</dbReference>
<dbReference type="PANTHER" id="PTHR30368:SF2">
    <property type="entry name" value="SULFATE-BINDING PROTEIN"/>
    <property type="match status" value="1"/>
</dbReference>
<comment type="caution">
    <text evidence="7">The sequence shown here is derived from an EMBL/GenBank/DDBJ whole genome shotgun (WGS) entry which is preliminary data.</text>
</comment>
<evidence type="ECO:0000256" key="2">
    <source>
        <dbReference type="ARBA" id="ARBA00006099"/>
    </source>
</evidence>
<name>A0AAI9NY40_9FIRM</name>
<keyword evidence="5" id="KW-0574">Periplasm</keyword>
<comment type="subcellular location">
    <subcellularLocation>
        <location evidence="1">Periplasm</location>
    </subcellularLocation>
</comment>
<accession>A0AAI9NY40</accession>
<dbReference type="GO" id="GO:0140104">
    <property type="term" value="F:molecular carrier activity"/>
    <property type="evidence" value="ECO:0007669"/>
    <property type="project" value="InterPro"/>
</dbReference>
<reference evidence="7" key="1">
    <citation type="submission" date="2020-06" db="EMBL/GenBank/DDBJ databases">
        <title>Characterization of fructooligosaccharide metabolism and fructooligosaccharide-degrading enzymes in human commensal butyrate producers.</title>
        <authorList>
            <person name="Tanno H."/>
            <person name="Fujii T."/>
            <person name="Hirano K."/>
            <person name="Maeno S."/>
            <person name="Tonozuka T."/>
            <person name="Sakamoto M."/>
            <person name="Ohkuma M."/>
            <person name="Tochio T."/>
            <person name="Endo A."/>
        </authorList>
    </citation>
    <scope>NUCLEOTIDE SEQUENCE</scope>
    <source>
        <strain evidence="7">JCM 31265</strain>
    </source>
</reference>
<evidence type="ECO:0000256" key="3">
    <source>
        <dbReference type="ARBA" id="ARBA00022448"/>
    </source>
</evidence>
<evidence type="ECO:0000256" key="4">
    <source>
        <dbReference type="ARBA" id="ARBA00022729"/>
    </source>
</evidence>
<dbReference type="Gene3D" id="3.40.190.10">
    <property type="entry name" value="Periplasmic binding protein-like II"/>
    <property type="match status" value="3"/>
</dbReference>
<dbReference type="GO" id="GO:1902358">
    <property type="term" value="P:sulfate transmembrane transport"/>
    <property type="evidence" value="ECO:0007669"/>
    <property type="project" value="InterPro"/>
</dbReference>
<evidence type="ECO:0000256" key="5">
    <source>
        <dbReference type="ARBA" id="ARBA00022764"/>
    </source>
</evidence>
<evidence type="ECO:0000256" key="1">
    <source>
        <dbReference type="ARBA" id="ARBA00004418"/>
    </source>
</evidence>
<keyword evidence="4 6" id="KW-0732">Signal</keyword>
<dbReference type="GO" id="GO:0042597">
    <property type="term" value="C:periplasmic space"/>
    <property type="evidence" value="ECO:0007669"/>
    <property type="project" value="UniProtKB-SubCell"/>
</dbReference>
<evidence type="ECO:0008006" key="9">
    <source>
        <dbReference type="Google" id="ProtNLM"/>
    </source>
</evidence>
<sequence length="236" mass="25854">MKKQLATLLAVTALGIGVLSGCGVSAASNSTGSSSDSAGAIEITNVSYDPTRELYAAYNDLFAKHWKEEKGQDVSVVQSHGGSGKQALEVANGLQADVLLAWENEAFLSLDEHPGEYEIVVPSVSILCQPTVSVVDEVVDKRGTRDVATEYLNYLYSDEAQKLEAEWYYRPSDQDILKQFEYQGQSNTISELPQDGKWIITNVDLTDISHFGGWTEASKKHFADGGLFDSIYEEKN</sequence>
<dbReference type="InterPro" id="IPR005669">
    <property type="entry name" value="Thiosulph/SO4-bd"/>
</dbReference>